<name>A0ABS1TV97_9BACI</name>
<dbReference type="EMBL" id="JAESWB010000371">
    <property type="protein sequence ID" value="MBL4954979.1"/>
    <property type="molecule type" value="Genomic_DNA"/>
</dbReference>
<keyword evidence="2" id="KW-1185">Reference proteome</keyword>
<dbReference type="Proteomes" id="UP000623967">
    <property type="component" value="Unassembled WGS sequence"/>
</dbReference>
<reference evidence="1 2" key="1">
    <citation type="submission" date="2021-01" db="EMBL/GenBank/DDBJ databases">
        <title>Genome public.</title>
        <authorList>
            <person name="Liu C."/>
            <person name="Sun Q."/>
        </authorList>
    </citation>
    <scope>NUCLEOTIDE SEQUENCE [LARGE SCALE GENOMIC DNA]</scope>
    <source>
        <strain evidence="1 2">YIM B02564</strain>
    </source>
</reference>
<protein>
    <submittedName>
        <fullName evidence="1">Glutaredoxin family protein</fullName>
    </submittedName>
</protein>
<dbReference type="InterPro" id="IPR036249">
    <property type="entry name" value="Thioredoxin-like_sf"/>
</dbReference>
<comment type="caution">
    <text evidence="1">The sequence shown here is derived from an EMBL/GenBank/DDBJ whole genome shotgun (WGS) entry which is preliminary data.</text>
</comment>
<evidence type="ECO:0000313" key="1">
    <source>
        <dbReference type="EMBL" id="MBL4954979.1"/>
    </source>
</evidence>
<dbReference type="Pfam" id="PF05768">
    <property type="entry name" value="Glrx-like"/>
    <property type="match status" value="1"/>
</dbReference>
<accession>A0ABS1TV97</accession>
<dbReference type="InterPro" id="IPR008554">
    <property type="entry name" value="Glutaredoxin-like"/>
</dbReference>
<dbReference type="SUPFAM" id="SSF52833">
    <property type="entry name" value="Thioredoxin-like"/>
    <property type="match status" value="1"/>
</dbReference>
<dbReference type="Gene3D" id="3.40.30.10">
    <property type="entry name" value="Glutaredoxin"/>
    <property type="match status" value="1"/>
</dbReference>
<dbReference type="InterPro" id="IPR052565">
    <property type="entry name" value="Glutaredoxin-like_YDR286C"/>
</dbReference>
<gene>
    <name evidence="1" type="ORF">JK635_22740</name>
</gene>
<dbReference type="PROSITE" id="PS51354">
    <property type="entry name" value="GLUTAREDOXIN_2"/>
    <property type="match status" value="1"/>
</dbReference>
<proteinExistence type="predicted"/>
<sequence>MPRRVVTIYSRKRCPLCDKAKAVLLELREEYHFTLEEVDIETSDELTERYGLMIPVVHIDGEEVAYGIVNKIDISNRLQNGAK</sequence>
<dbReference type="RefSeq" id="WP_202656206.1">
    <property type="nucleotide sequence ID" value="NZ_JAESWB010000371.1"/>
</dbReference>
<dbReference type="PANTHER" id="PTHR33558">
    <property type="entry name" value="GLUTAREDOXIN-LIKE PROTEIN C5ORF63 HOMOLOG"/>
    <property type="match status" value="1"/>
</dbReference>
<evidence type="ECO:0000313" key="2">
    <source>
        <dbReference type="Proteomes" id="UP000623967"/>
    </source>
</evidence>
<organism evidence="1 2">
    <name type="scientific">Neobacillus paridis</name>
    <dbReference type="NCBI Taxonomy" id="2803862"/>
    <lineage>
        <taxon>Bacteria</taxon>
        <taxon>Bacillati</taxon>
        <taxon>Bacillota</taxon>
        <taxon>Bacilli</taxon>
        <taxon>Bacillales</taxon>
        <taxon>Bacillaceae</taxon>
        <taxon>Neobacillus</taxon>
    </lineage>
</organism>
<dbReference type="PANTHER" id="PTHR33558:SF1">
    <property type="entry name" value="GLUTAREDOXIN-LIKE PROTEIN C5ORF63 HOMOLOG"/>
    <property type="match status" value="1"/>
</dbReference>